<keyword evidence="9" id="KW-1185">Reference proteome</keyword>
<evidence type="ECO:0000256" key="5">
    <source>
        <dbReference type="ARBA" id="ARBA00023136"/>
    </source>
</evidence>
<accession>A0A2W7CV14</accession>
<evidence type="ECO:0000259" key="7">
    <source>
        <dbReference type="Pfam" id="PF04138"/>
    </source>
</evidence>
<proteinExistence type="inferred from homology"/>
<feature type="transmembrane region" description="Helical" evidence="6">
    <location>
        <begin position="96"/>
        <end position="118"/>
    </location>
</feature>
<comment type="caution">
    <text evidence="8">The sequence shown here is derived from an EMBL/GenBank/DDBJ whole genome shotgun (WGS) entry which is preliminary data.</text>
</comment>
<name>A0A2W7CV14_9HYPH</name>
<dbReference type="OrthoDB" id="6196188at2"/>
<feature type="transmembrane region" description="Helical" evidence="6">
    <location>
        <begin position="124"/>
        <end position="144"/>
    </location>
</feature>
<dbReference type="Pfam" id="PF04138">
    <property type="entry name" value="GtrA_DPMS_TM"/>
    <property type="match status" value="1"/>
</dbReference>
<protein>
    <recommendedName>
        <fullName evidence="7">GtrA/DPMS transmembrane domain-containing protein</fullName>
    </recommendedName>
</protein>
<dbReference type="InterPro" id="IPR007267">
    <property type="entry name" value="GtrA_DPMS_TM"/>
</dbReference>
<gene>
    <name evidence="8" type="ORF">B5V02_00330</name>
</gene>
<evidence type="ECO:0000256" key="3">
    <source>
        <dbReference type="ARBA" id="ARBA00022692"/>
    </source>
</evidence>
<keyword evidence="4 6" id="KW-1133">Transmembrane helix</keyword>
<evidence type="ECO:0000313" key="9">
    <source>
        <dbReference type="Proteomes" id="UP000248616"/>
    </source>
</evidence>
<dbReference type="GO" id="GO:0005886">
    <property type="term" value="C:plasma membrane"/>
    <property type="evidence" value="ECO:0007669"/>
    <property type="project" value="TreeGrafter"/>
</dbReference>
<dbReference type="EMBL" id="MZXV01000001">
    <property type="protein sequence ID" value="PZV40513.1"/>
    <property type="molecule type" value="Genomic_DNA"/>
</dbReference>
<comment type="subcellular location">
    <subcellularLocation>
        <location evidence="1">Membrane</location>
        <topology evidence="1">Multi-pass membrane protein</topology>
    </subcellularLocation>
</comment>
<dbReference type="RefSeq" id="WP_111542305.1">
    <property type="nucleotide sequence ID" value="NZ_MZXV01000001.1"/>
</dbReference>
<dbReference type="PANTHER" id="PTHR38459:SF1">
    <property type="entry name" value="PROPHAGE BACTOPRENOL-LINKED GLUCOSE TRANSLOCASE HOMOLOG"/>
    <property type="match status" value="1"/>
</dbReference>
<comment type="similarity">
    <text evidence="2">Belongs to the GtrA family.</text>
</comment>
<evidence type="ECO:0000313" key="8">
    <source>
        <dbReference type="EMBL" id="PZV40513.1"/>
    </source>
</evidence>
<keyword evidence="3 6" id="KW-0812">Transmembrane</keyword>
<evidence type="ECO:0000256" key="6">
    <source>
        <dbReference type="SAM" id="Phobius"/>
    </source>
</evidence>
<organism evidence="8 9">
    <name type="scientific">Mesorhizobium kowhaii</name>
    <dbReference type="NCBI Taxonomy" id="1300272"/>
    <lineage>
        <taxon>Bacteria</taxon>
        <taxon>Pseudomonadati</taxon>
        <taxon>Pseudomonadota</taxon>
        <taxon>Alphaproteobacteria</taxon>
        <taxon>Hyphomicrobiales</taxon>
        <taxon>Phyllobacteriaceae</taxon>
        <taxon>Mesorhizobium</taxon>
    </lineage>
</organism>
<dbReference type="GO" id="GO:0000271">
    <property type="term" value="P:polysaccharide biosynthetic process"/>
    <property type="evidence" value="ECO:0007669"/>
    <property type="project" value="InterPro"/>
</dbReference>
<feature type="transmembrane region" description="Helical" evidence="6">
    <location>
        <begin position="36"/>
        <end position="58"/>
    </location>
</feature>
<reference evidence="9" key="1">
    <citation type="submission" date="2017-03" db="EMBL/GenBank/DDBJ databases">
        <authorList>
            <person name="Safronova V.I."/>
            <person name="Sazanova A.L."/>
            <person name="Chirak E.R."/>
        </authorList>
    </citation>
    <scope>NUCLEOTIDE SEQUENCE [LARGE SCALE GENOMIC DNA]</scope>
    <source>
        <strain evidence="9">Ach-343</strain>
    </source>
</reference>
<evidence type="ECO:0000256" key="2">
    <source>
        <dbReference type="ARBA" id="ARBA00009399"/>
    </source>
</evidence>
<dbReference type="AlphaFoldDB" id="A0A2W7CV14"/>
<evidence type="ECO:0000256" key="1">
    <source>
        <dbReference type="ARBA" id="ARBA00004141"/>
    </source>
</evidence>
<keyword evidence="5 6" id="KW-0472">Membrane</keyword>
<feature type="transmembrane region" description="Helical" evidence="6">
    <location>
        <begin position="64"/>
        <end position="87"/>
    </location>
</feature>
<dbReference type="Proteomes" id="UP000248616">
    <property type="component" value="Unassembled WGS sequence"/>
</dbReference>
<evidence type="ECO:0000256" key="4">
    <source>
        <dbReference type="ARBA" id="ARBA00022989"/>
    </source>
</evidence>
<feature type="domain" description="GtrA/DPMS transmembrane" evidence="7">
    <location>
        <begin position="38"/>
        <end position="145"/>
    </location>
</feature>
<dbReference type="PANTHER" id="PTHR38459">
    <property type="entry name" value="PROPHAGE BACTOPRENOL-LINKED GLUCOSE TRANSLOCASE HOMOLOG"/>
    <property type="match status" value="1"/>
</dbReference>
<sequence>MIRAIISAHTMNFRSAPPMQTQTDRKIYQQQSVWEIIRFLASGTLNTGLTYVIFLLLIQLSSPSIAYTMSYSVGIIIAYLLNIFFVFRSGHSKRMVAAVIASYLLQYFYGLAALNILIKFFLLPAFFAMAVVIITAIPLQYLILRSAAAQALAAKIHEGMDND</sequence>
<dbReference type="InterPro" id="IPR051401">
    <property type="entry name" value="GtrA_CellWall_Glycosyl"/>
</dbReference>